<evidence type="ECO:0000259" key="2">
    <source>
        <dbReference type="Pfam" id="PF07510"/>
    </source>
</evidence>
<dbReference type="Proteomes" id="UP000221394">
    <property type="component" value="Unassembled WGS sequence"/>
</dbReference>
<evidence type="ECO:0000256" key="1">
    <source>
        <dbReference type="SAM" id="MobiDB-lite"/>
    </source>
</evidence>
<protein>
    <submittedName>
        <fullName evidence="3">Uncharacterized protein DUF1524</fullName>
    </submittedName>
</protein>
<dbReference type="RefSeq" id="WP_245854681.1">
    <property type="nucleotide sequence ID" value="NZ_PDJH01000001.1"/>
</dbReference>
<dbReference type="InterPro" id="IPR011089">
    <property type="entry name" value="GmrSD_C"/>
</dbReference>
<dbReference type="Pfam" id="PF07510">
    <property type="entry name" value="GmrSD_C"/>
    <property type="match status" value="1"/>
</dbReference>
<accession>A0A2A9ECZ0</accession>
<feature type="domain" description="GmrSD restriction endonucleases C-terminal" evidence="2">
    <location>
        <begin position="117"/>
        <end position="256"/>
    </location>
</feature>
<sequence>MPTVALSPARSRRPSGRGGSRPRRQPGRGRAPRGRARARRRALRFLLSVAVLLAAVLAALLLGDRSTGTTYPVTAAQLAQARADLAALPVVDTPRAPAYDRDAFGPAWADVDRNGCDTRNDVLARDLTAVTFKPGTRDCVVLSGRLADRYTGQGIDFRRGQDTSSLVQVDHVVALADAWRSGAHAWTAEERTRFANDPQNLLAVDGAANQDKGAASADAWLPPQRGYRCRYVATQVSVKARWALSVTTAERRAIARTLDSCVTVETQITSAHPHL</sequence>
<gene>
    <name evidence="3" type="ORF">ATL41_1523</name>
</gene>
<dbReference type="PANTHER" id="PTHR24094:SF15">
    <property type="entry name" value="AMP-DEPENDENT SYNTHETASE_LIGASE DOMAIN-CONTAINING PROTEIN-RELATED"/>
    <property type="match status" value="1"/>
</dbReference>
<dbReference type="EMBL" id="PDJH01000001">
    <property type="protein sequence ID" value="PFG36784.1"/>
    <property type="molecule type" value="Genomic_DNA"/>
</dbReference>
<feature type="compositionally biased region" description="Basic residues" evidence="1">
    <location>
        <begin position="10"/>
        <end position="36"/>
    </location>
</feature>
<evidence type="ECO:0000313" key="4">
    <source>
        <dbReference type="Proteomes" id="UP000221394"/>
    </source>
</evidence>
<dbReference type="AlphaFoldDB" id="A0A2A9ECZ0"/>
<dbReference type="PANTHER" id="PTHR24094">
    <property type="entry name" value="SECRETED PROTEIN"/>
    <property type="match status" value="1"/>
</dbReference>
<organism evidence="3 4">
    <name type="scientific">Flavimobilis soli</name>
    <dbReference type="NCBI Taxonomy" id="442709"/>
    <lineage>
        <taxon>Bacteria</taxon>
        <taxon>Bacillati</taxon>
        <taxon>Actinomycetota</taxon>
        <taxon>Actinomycetes</taxon>
        <taxon>Micrococcales</taxon>
        <taxon>Jonesiaceae</taxon>
        <taxon>Flavimobilis</taxon>
    </lineage>
</organism>
<proteinExistence type="predicted"/>
<name>A0A2A9ECZ0_9MICO</name>
<keyword evidence="4" id="KW-1185">Reference proteome</keyword>
<comment type="caution">
    <text evidence="3">The sequence shown here is derived from an EMBL/GenBank/DDBJ whole genome shotgun (WGS) entry which is preliminary data.</text>
</comment>
<reference evidence="3 4" key="1">
    <citation type="submission" date="2017-10" db="EMBL/GenBank/DDBJ databases">
        <title>Sequencing the genomes of 1000 actinobacteria strains.</title>
        <authorList>
            <person name="Klenk H.-P."/>
        </authorList>
    </citation>
    <scope>NUCLEOTIDE SEQUENCE [LARGE SCALE GENOMIC DNA]</scope>
    <source>
        <strain evidence="3 4">DSM 21574</strain>
    </source>
</reference>
<feature type="region of interest" description="Disordered" evidence="1">
    <location>
        <begin position="1"/>
        <end position="36"/>
    </location>
</feature>
<evidence type="ECO:0000313" key="3">
    <source>
        <dbReference type="EMBL" id="PFG36784.1"/>
    </source>
</evidence>